<dbReference type="EMBL" id="CAUYUJ010005524">
    <property type="protein sequence ID" value="CAK0813950.1"/>
    <property type="molecule type" value="Genomic_DNA"/>
</dbReference>
<sequence>MEEGDGGRGGGSSEDEERTTSQRSKFCTPARRATRRRVRPCAPLVRQQTCPALHLQGFTAEEAEEESEEEEAEEEEEEEEVIFPPRSLARLGPVRRGGRARRREVRSLSGRSAGAAPGGPRQAGPPPSREQRISSAKIVTDQANKPTLLRLLQPILMQGLRQHQKDYNDEENQGDNYSVRILTGFTAP</sequence>
<feature type="compositionally biased region" description="Acidic residues" evidence="1">
    <location>
        <begin position="61"/>
        <end position="81"/>
    </location>
</feature>
<keyword evidence="3" id="KW-1185">Reference proteome</keyword>
<organism evidence="2 3">
    <name type="scientific">Prorocentrum cordatum</name>
    <dbReference type="NCBI Taxonomy" id="2364126"/>
    <lineage>
        <taxon>Eukaryota</taxon>
        <taxon>Sar</taxon>
        <taxon>Alveolata</taxon>
        <taxon>Dinophyceae</taxon>
        <taxon>Prorocentrales</taxon>
        <taxon>Prorocentraceae</taxon>
        <taxon>Prorocentrum</taxon>
    </lineage>
</organism>
<dbReference type="Proteomes" id="UP001189429">
    <property type="component" value="Unassembled WGS sequence"/>
</dbReference>
<comment type="caution">
    <text evidence="2">The sequence shown here is derived from an EMBL/GenBank/DDBJ whole genome shotgun (WGS) entry which is preliminary data.</text>
</comment>
<feature type="compositionally biased region" description="Low complexity" evidence="1">
    <location>
        <begin position="107"/>
        <end position="122"/>
    </location>
</feature>
<evidence type="ECO:0000256" key="1">
    <source>
        <dbReference type="SAM" id="MobiDB-lite"/>
    </source>
</evidence>
<protein>
    <submittedName>
        <fullName evidence="2">Uncharacterized protein</fullName>
    </submittedName>
</protein>
<name>A0ABN9R578_9DINO</name>
<reference evidence="2" key="1">
    <citation type="submission" date="2023-10" db="EMBL/GenBank/DDBJ databases">
        <authorList>
            <person name="Chen Y."/>
            <person name="Shah S."/>
            <person name="Dougan E. K."/>
            <person name="Thang M."/>
            <person name="Chan C."/>
        </authorList>
    </citation>
    <scope>NUCLEOTIDE SEQUENCE [LARGE SCALE GENOMIC DNA]</scope>
</reference>
<feature type="region of interest" description="Disordered" evidence="1">
    <location>
        <begin position="1"/>
        <end position="144"/>
    </location>
</feature>
<accession>A0ABN9R578</accession>
<gene>
    <name evidence="2" type="ORF">PCOR1329_LOCUS17707</name>
</gene>
<evidence type="ECO:0000313" key="3">
    <source>
        <dbReference type="Proteomes" id="UP001189429"/>
    </source>
</evidence>
<proteinExistence type="predicted"/>
<evidence type="ECO:0000313" key="2">
    <source>
        <dbReference type="EMBL" id="CAK0813950.1"/>
    </source>
</evidence>